<name>A0A6H2HB81_9BURK</name>
<dbReference type="KEGG" id="pvac:HC248_02165"/>
<accession>A0A6H2HB81</accession>
<dbReference type="Proteomes" id="UP000502041">
    <property type="component" value="Chromosome"/>
</dbReference>
<evidence type="ECO:0000313" key="2">
    <source>
        <dbReference type="Proteomes" id="UP000502041"/>
    </source>
</evidence>
<reference evidence="1 2" key="1">
    <citation type="submission" date="2020-04" db="EMBL/GenBank/DDBJ databases">
        <title>Complete genome of a Psychrophilic, Marine, Gas Vacuolate Bacterium Polaromonas vacuolata KCTC 22033T.</title>
        <authorList>
            <person name="Hwang K."/>
            <person name="Kim K.M."/>
        </authorList>
    </citation>
    <scope>NUCLEOTIDE SEQUENCE [LARGE SCALE GENOMIC DNA]</scope>
    <source>
        <strain evidence="1 2">KCTC 22033</strain>
    </source>
</reference>
<dbReference type="EMBL" id="CP051461">
    <property type="protein sequence ID" value="QJC56854.1"/>
    <property type="molecule type" value="Genomic_DNA"/>
</dbReference>
<dbReference type="AlphaFoldDB" id="A0A6H2HB81"/>
<proteinExistence type="predicted"/>
<protein>
    <submittedName>
        <fullName evidence="1">Uncharacterized protein</fullName>
    </submittedName>
</protein>
<keyword evidence="2" id="KW-1185">Reference proteome</keyword>
<gene>
    <name evidence="1" type="ORF">HC248_02165</name>
</gene>
<organism evidence="1 2">
    <name type="scientific">Polaromonas vacuolata</name>
    <dbReference type="NCBI Taxonomy" id="37448"/>
    <lineage>
        <taxon>Bacteria</taxon>
        <taxon>Pseudomonadati</taxon>
        <taxon>Pseudomonadota</taxon>
        <taxon>Betaproteobacteria</taxon>
        <taxon>Burkholderiales</taxon>
        <taxon>Comamonadaceae</taxon>
        <taxon>Polaromonas</taxon>
    </lineage>
</organism>
<sequence>MVYQFITYDNNSKFLVFNNFEQVSRLLKNKDATRKL</sequence>
<evidence type="ECO:0000313" key="1">
    <source>
        <dbReference type="EMBL" id="QJC56854.1"/>
    </source>
</evidence>